<dbReference type="EMBL" id="CP059154">
    <property type="protein sequence ID" value="QLK25897.1"/>
    <property type="molecule type" value="Genomic_DNA"/>
</dbReference>
<keyword evidence="4" id="KW-1185">Reference proteome</keyword>
<keyword evidence="2" id="KW-1133">Transmembrane helix</keyword>
<feature type="transmembrane region" description="Helical" evidence="2">
    <location>
        <begin position="261"/>
        <end position="280"/>
    </location>
</feature>
<dbReference type="KEGG" id="nay:HYG81_17750"/>
<dbReference type="InterPro" id="IPR058278">
    <property type="entry name" value="DUF7972"/>
</dbReference>
<sequence>MGSSETDETLESYGADIGAQAGLLTRFREWFLVKGNRLTVAAAVSLAIFVLLVGLYELGVITFVNPNSVTRVASGMIAGTFSLVTLVVSVNQLILSQEFSAAGKARERLDGVMEFRQAVADDAAVPASPASPTRVLELIVEAIHHDAAGLADAVATHDDDELRETVIRYTNSVQKRTDQIEDRMERSEFDTFSAVSAAITYDESWHLYVGTHLRGEYADSLSPAAMDRLDDLTESLELFHVAREQFKTTYLQQELTRFSQLTVYCGVPSILSAILVGLLYADVTGPSVSAAVLPYVVSVLILIVLSPLALLVSYILRTATITRRTASVGPMVPQKGPEEGPFDVSYGDAE</sequence>
<reference evidence="3 4" key="1">
    <citation type="submission" date="2020-07" db="EMBL/GenBank/DDBJ databases">
        <title>Natrinema (YPL30) sp. nov. and Haloterrigena xxxxxx (YPL8) sp. nov., isolated from a salt mine.</title>
        <authorList>
            <person name="Cui H."/>
        </authorList>
    </citation>
    <scope>NUCLEOTIDE SEQUENCE [LARGE SCALE GENOMIC DNA]</scope>
    <source>
        <strain evidence="3 4">YPL13</strain>
    </source>
</reference>
<dbReference type="GeneID" id="56145089"/>
<keyword evidence="2" id="KW-0472">Membrane</keyword>
<dbReference type="RefSeq" id="WP_180841078.1">
    <property type="nucleotide sequence ID" value="NZ_CP059154.1"/>
</dbReference>
<feature type="transmembrane region" description="Helical" evidence="2">
    <location>
        <begin position="292"/>
        <end position="316"/>
    </location>
</feature>
<keyword evidence="2" id="KW-0812">Transmembrane</keyword>
<dbReference type="Proteomes" id="UP000510869">
    <property type="component" value="Chromosome"/>
</dbReference>
<dbReference type="AlphaFoldDB" id="A0A7D6CNG1"/>
<evidence type="ECO:0000313" key="3">
    <source>
        <dbReference type="EMBL" id="QLK25897.1"/>
    </source>
</evidence>
<organism evidence="3 4">
    <name type="scientific">Natrinema zhouii</name>
    <dbReference type="NCBI Taxonomy" id="1710539"/>
    <lineage>
        <taxon>Archaea</taxon>
        <taxon>Methanobacteriati</taxon>
        <taxon>Methanobacteriota</taxon>
        <taxon>Stenosarchaea group</taxon>
        <taxon>Halobacteria</taxon>
        <taxon>Halobacteriales</taxon>
        <taxon>Natrialbaceae</taxon>
        <taxon>Natrinema</taxon>
    </lineage>
</organism>
<name>A0A7D6CNG1_9EURY</name>
<evidence type="ECO:0000313" key="4">
    <source>
        <dbReference type="Proteomes" id="UP000510869"/>
    </source>
</evidence>
<protein>
    <recommendedName>
        <fullName evidence="5">DUF4239 domain-containing protein</fullName>
    </recommendedName>
</protein>
<feature type="transmembrane region" description="Helical" evidence="2">
    <location>
        <begin position="76"/>
        <end position="95"/>
    </location>
</feature>
<feature type="transmembrane region" description="Helical" evidence="2">
    <location>
        <begin position="38"/>
        <end position="56"/>
    </location>
</feature>
<dbReference type="Pfam" id="PF25927">
    <property type="entry name" value="DUF7972"/>
    <property type="match status" value="1"/>
</dbReference>
<feature type="region of interest" description="Disordered" evidence="1">
    <location>
        <begin position="328"/>
        <end position="350"/>
    </location>
</feature>
<dbReference type="OrthoDB" id="265845at2157"/>
<gene>
    <name evidence="3" type="ORF">HYG81_17750</name>
</gene>
<proteinExistence type="predicted"/>
<evidence type="ECO:0000256" key="1">
    <source>
        <dbReference type="SAM" id="MobiDB-lite"/>
    </source>
</evidence>
<evidence type="ECO:0008006" key="5">
    <source>
        <dbReference type="Google" id="ProtNLM"/>
    </source>
</evidence>
<evidence type="ECO:0000256" key="2">
    <source>
        <dbReference type="SAM" id="Phobius"/>
    </source>
</evidence>
<accession>A0A7D6CNG1</accession>